<sequence>MFTYLPGTARCLLLSRSLTCTFFTTSSPSKFSKAHSFPYPASQASHFTTTMSTEASLKTFFSSKKFAVVGASSNTAKFGHKIFAWYLHHDIQAIPINPAAPTIAVPSLPDAAGKPAEIPTVKSLSELPDPKETSVSIITPPPVTLKVLEEAKKLGSKPCIHVLSTCVPETTTDQTPPCPVPSVFLQPGTFDDEVLKFARDGEGEDAGAGAFKAVVAGFGGGTVGSEGWCVLVDGERGLKKAGKL</sequence>
<dbReference type="Pfam" id="PF13380">
    <property type="entry name" value="CoA_binding_2"/>
    <property type="match status" value="1"/>
</dbReference>
<feature type="domain" description="CoA-binding" evidence="1">
    <location>
        <begin position="60"/>
        <end position="167"/>
    </location>
</feature>
<dbReference type="SUPFAM" id="SSF51735">
    <property type="entry name" value="NAD(P)-binding Rossmann-fold domains"/>
    <property type="match status" value="1"/>
</dbReference>
<evidence type="ECO:0000313" key="2">
    <source>
        <dbReference type="EMBL" id="KAL2292724.1"/>
    </source>
</evidence>
<keyword evidence="3" id="KW-1185">Reference proteome</keyword>
<dbReference type="Proteomes" id="UP001600888">
    <property type="component" value="Unassembled WGS sequence"/>
</dbReference>
<dbReference type="InterPro" id="IPR036291">
    <property type="entry name" value="NAD(P)-bd_dom_sf"/>
</dbReference>
<dbReference type="SMART" id="SM00881">
    <property type="entry name" value="CoA_binding"/>
    <property type="match status" value="1"/>
</dbReference>
<dbReference type="InterPro" id="IPR003781">
    <property type="entry name" value="CoA-bd"/>
</dbReference>
<reference evidence="2 3" key="1">
    <citation type="submission" date="2024-03" db="EMBL/GenBank/DDBJ databases">
        <title>A high-quality draft genome sequence of Diaporthe vaccinii, a causative agent of upright dieback and viscid rot disease in cranberry plants.</title>
        <authorList>
            <person name="Sarrasin M."/>
            <person name="Lang B.F."/>
            <person name="Burger G."/>
        </authorList>
    </citation>
    <scope>NUCLEOTIDE SEQUENCE [LARGE SCALE GENOMIC DNA]</scope>
    <source>
        <strain evidence="2 3">IS7</strain>
    </source>
</reference>
<evidence type="ECO:0000313" key="3">
    <source>
        <dbReference type="Proteomes" id="UP001600888"/>
    </source>
</evidence>
<dbReference type="EMBL" id="JBAWTH010000002">
    <property type="protein sequence ID" value="KAL2292724.1"/>
    <property type="molecule type" value="Genomic_DNA"/>
</dbReference>
<organism evidence="2 3">
    <name type="scientific">Diaporthe vaccinii</name>
    <dbReference type="NCBI Taxonomy" id="105482"/>
    <lineage>
        <taxon>Eukaryota</taxon>
        <taxon>Fungi</taxon>
        <taxon>Dikarya</taxon>
        <taxon>Ascomycota</taxon>
        <taxon>Pezizomycotina</taxon>
        <taxon>Sordariomycetes</taxon>
        <taxon>Sordariomycetidae</taxon>
        <taxon>Diaporthales</taxon>
        <taxon>Diaporthaceae</taxon>
        <taxon>Diaporthe</taxon>
        <taxon>Diaporthe eres species complex</taxon>
    </lineage>
</organism>
<accession>A0ABR4FDG1</accession>
<dbReference type="Gene3D" id="3.40.50.720">
    <property type="entry name" value="NAD(P)-binding Rossmann-like Domain"/>
    <property type="match status" value="1"/>
</dbReference>
<dbReference type="PANTHER" id="PTHR33303">
    <property type="entry name" value="CYTOPLASMIC PROTEIN-RELATED"/>
    <property type="match status" value="1"/>
</dbReference>
<gene>
    <name evidence="2" type="ORF">FJTKL_07813</name>
</gene>
<protein>
    <recommendedName>
        <fullName evidence="1">CoA-binding domain-containing protein</fullName>
    </recommendedName>
</protein>
<dbReference type="PANTHER" id="PTHR33303:SF2">
    <property type="entry name" value="COA-BINDING DOMAIN-CONTAINING PROTEIN"/>
    <property type="match status" value="1"/>
</dbReference>
<proteinExistence type="predicted"/>
<name>A0ABR4FDG1_9PEZI</name>
<comment type="caution">
    <text evidence="2">The sequence shown here is derived from an EMBL/GenBank/DDBJ whole genome shotgun (WGS) entry which is preliminary data.</text>
</comment>
<evidence type="ECO:0000259" key="1">
    <source>
        <dbReference type="SMART" id="SM00881"/>
    </source>
</evidence>